<keyword evidence="1" id="KW-0378">Hydrolase</keyword>
<dbReference type="Pfam" id="PF01095">
    <property type="entry name" value="Pectinesterase"/>
    <property type="match status" value="1"/>
</dbReference>
<accession>A0A243W6G1</accession>
<gene>
    <name evidence="4" type="ORF">BXP70_25370</name>
</gene>
<evidence type="ECO:0000259" key="3">
    <source>
        <dbReference type="Pfam" id="PF01095"/>
    </source>
</evidence>
<dbReference type="Gene3D" id="2.160.20.10">
    <property type="entry name" value="Single-stranded right-handed beta-helix, Pectin lyase-like"/>
    <property type="match status" value="1"/>
</dbReference>
<dbReference type="GO" id="GO:0030599">
    <property type="term" value="F:pectinesterase activity"/>
    <property type="evidence" value="ECO:0007669"/>
    <property type="project" value="InterPro"/>
</dbReference>
<reference evidence="4 5" key="1">
    <citation type="submission" date="2017-01" db="EMBL/GenBank/DDBJ databases">
        <title>A new Hymenobacter.</title>
        <authorList>
            <person name="Liang Y."/>
            <person name="Feng F."/>
        </authorList>
    </citation>
    <scope>NUCLEOTIDE SEQUENCE [LARGE SCALE GENOMIC DNA]</scope>
    <source>
        <strain evidence="4">MIMBbqt21</strain>
    </source>
</reference>
<feature type="domain" description="Pectinesterase catalytic" evidence="3">
    <location>
        <begin position="13"/>
        <end position="55"/>
    </location>
</feature>
<organism evidence="4 5">
    <name type="scientific">Hymenobacter crusticola</name>
    <dbReference type="NCBI Taxonomy" id="1770526"/>
    <lineage>
        <taxon>Bacteria</taxon>
        <taxon>Pseudomonadati</taxon>
        <taxon>Bacteroidota</taxon>
        <taxon>Cytophagia</taxon>
        <taxon>Cytophagales</taxon>
        <taxon>Hymenobacteraceae</taxon>
        <taxon>Hymenobacter</taxon>
    </lineage>
</organism>
<evidence type="ECO:0000313" key="5">
    <source>
        <dbReference type="Proteomes" id="UP000194873"/>
    </source>
</evidence>
<keyword evidence="2" id="KW-0063">Aspartyl esterase</keyword>
<dbReference type="SUPFAM" id="SSF51126">
    <property type="entry name" value="Pectin lyase-like"/>
    <property type="match status" value="1"/>
</dbReference>
<name>A0A243W6G1_9BACT</name>
<evidence type="ECO:0000256" key="2">
    <source>
        <dbReference type="ARBA" id="ARBA00023085"/>
    </source>
</evidence>
<evidence type="ECO:0000313" key="4">
    <source>
        <dbReference type="EMBL" id="OUJ70007.1"/>
    </source>
</evidence>
<dbReference type="InterPro" id="IPR000070">
    <property type="entry name" value="Pectinesterase_cat"/>
</dbReference>
<dbReference type="AlphaFoldDB" id="A0A243W6G1"/>
<comment type="caution">
    <text evidence="4">The sequence shown here is derived from an EMBL/GenBank/DDBJ whole genome shotgun (WGS) entry which is preliminary data.</text>
</comment>
<dbReference type="OrthoDB" id="9804686at2"/>
<dbReference type="InterPro" id="IPR012334">
    <property type="entry name" value="Pectin_lyas_fold"/>
</dbReference>
<sequence length="75" mass="8438">MLSLLKHLQPDNEKTAYYAEYQSKGPGANTKDRVKRSKQLTNKEAKQYTLKNIFAGAEPWLPETKPTPSSTAAKQ</sequence>
<protein>
    <recommendedName>
        <fullName evidence="3">Pectinesterase catalytic domain-containing protein</fullName>
    </recommendedName>
</protein>
<dbReference type="GO" id="GO:0042545">
    <property type="term" value="P:cell wall modification"/>
    <property type="evidence" value="ECO:0007669"/>
    <property type="project" value="InterPro"/>
</dbReference>
<dbReference type="Proteomes" id="UP000194873">
    <property type="component" value="Unassembled WGS sequence"/>
</dbReference>
<dbReference type="InterPro" id="IPR011050">
    <property type="entry name" value="Pectin_lyase_fold/virulence"/>
</dbReference>
<evidence type="ECO:0000256" key="1">
    <source>
        <dbReference type="ARBA" id="ARBA00022801"/>
    </source>
</evidence>
<dbReference type="EMBL" id="MTSE01000027">
    <property type="protein sequence ID" value="OUJ70007.1"/>
    <property type="molecule type" value="Genomic_DNA"/>
</dbReference>
<proteinExistence type="predicted"/>
<keyword evidence="5" id="KW-1185">Reference proteome</keyword>